<sequence length="206" mass="23521">WLERCSTHHEECQAPVSKKIDIIRVIDVVKRVLVSYRNCNFARYAALSYVWGKAFQPRMGDLKDLPQVLPRTIEHALLAVQQMGLRYLWVDSICIKQDSPEDKAEQISIMGDIYAGAFMTLIALDGADADSGLAGVNQAVPRTPQPFLNIGSLRLMARCPRFDYALRNSPWMQRGWTYQEGILSRRCIFISTSQVYYLCNTMYCSE</sequence>
<dbReference type="PANTHER" id="PTHR33112">
    <property type="entry name" value="DOMAIN PROTEIN, PUTATIVE-RELATED"/>
    <property type="match status" value="1"/>
</dbReference>
<evidence type="ECO:0000313" key="2">
    <source>
        <dbReference type="EMBL" id="KAF2848160.1"/>
    </source>
</evidence>
<feature type="domain" description="Heterokaryon incompatibility" evidence="1">
    <location>
        <begin position="44"/>
        <end position="180"/>
    </location>
</feature>
<accession>A0A6A7AY42</accession>
<protein>
    <submittedName>
        <fullName evidence="2">HET-domain-containing protein</fullName>
    </submittedName>
</protein>
<keyword evidence="3" id="KW-1185">Reference proteome</keyword>
<proteinExistence type="predicted"/>
<reference evidence="2" key="1">
    <citation type="submission" date="2020-01" db="EMBL/GenBank/DDBJ databases">
        <authorList>
            <consortium name="DOE Joint Genome Institute"/>
            <person name="Haridas S."/>
            <person name="Albert R."/>
            <person name="Binder M."/>
            <person name="Bloem J."/>
            <person name="Labutti K."/>
            <person name="Salamov A."/>
            <person name="Andreopoulos B."/>
            <person name="Baker S.E."/>
            <person name="Barry K."/>
            <person name="Bills G."/>
            <person name="Bluhm B.H."/>
            <person name="Cannon C."/>
            <person name="Castanera R."/>
            <person name="Culley D.E."/>
            <person name="Daum C."/>
            <person name="Ezra D."/>
            <person name="Gonzalez J.B."/>
            <person name="Henrissat B."/>
            <person name="Kuo A."/>
            <person name="Liang C."/>
            <person name="Lipzen A."/>
            <person name="Lutzoni F."/>
            <person name="Magnuson J."/>
            <person name="Mondo S."/>
            <person name="Nolan M."/>
            <person name="Ohm R."/>
            <person name="Pangilinan J."/>
            <person name="Park H.-J."/>
            <person name="Ramirez L."/>
            <person name="Alfaro M."/>
            <person name="Sun H."/>
            <person name="Tritt A."/>
            <person name="Yoshinaga Y."/>
            <person name="Zwiers L.-H."/>
            <person name="Turgeon B.G."/>
            <person name="Goodwin S.B."/>
            <person name="Spatafora J.W."/>
            <person name="Crous P.W."/>
            <person name="Grigoriev I.V."/>
        </authorList>
    </citation>
    <scope>NUCLEOTIDE SEQUENCE</scope>
    <source>
        <strain evidence="2">IPT5</strain>
    </source>
</reference>
<gene>
    <name evidence="2" type="ORF">T440DRAFT_381932</name>
</gene>
<feature type="non-terminal residue" evidence="2">
    <location>
        <position position="206"/>
    </location>
</feature>
<dbReference type="Proteomes" id="UP000799423">
    <property type="component" value="Unassembled WGS sequence"/>
</dbReference>
<dbReference type="PANTHER" id="PTHR33112:SF12">
    <property type="entry name" value="HETEROKARYON INCOMPATIBILITY DOMAIN-CONTAINING PROTEIN"/>
    <property type="match status" value="1"/>
</dbReference>
<dbReference type="EMBL" id="MU006320">
    <property type="protein sequence ID" value="KAF2848160.1"/>
    <property type="molecule type" value="Genomic_DNA"/>
</dbReference>
<evidence type="ECO:0000259" key="1">
    <source>
        <dbReference type="Pfam" id="PF06985"/>
    </source>
</evidence>
<name>A0A6A7AY42_9PLEO</name>
<evidence type="ECO:0000313" key="3">
    <source>
        <dbReference type="Proteomes" id="UP000799423"/>
    </source>
</evidence>
<dbReference type="OrthoDB" id="5428863at2759"/>
<organism evidence="2 3">
    <name type="scientific">Plenodomus tracheiphilus IPT5</name>
    <dbReference type="NCBI Taxonomy" id="1408161"/>
    <lineage>
        <taxon>Eukaryota</taxon>
        <taxon>Fungi</taxon>
        <taxon>Dikarya</taxon>
        <taxon>Ascomycota</taxon>
        <taxon>Pezizomycotina</taxon>
        <taxon>Dothideomycetes</taxon>
        <taxon>Pleosporomycetidae</taxon>
        <taxon>Pleosporales</taxon>
        <taxon>Pleosporineae</taxon>
        <taxon>Leptosphaeriaceae</taxon>
        <taxon>Plenodomus</taxon>
    </lineage>
</organism>
<feature type="non-terminal residue" evidence="2">
    <location>
        <position position="1"/>
    </location>
</feature>
<dbReference type="AlphaFoldDB" id="A0A6A7AY42"/>
<dbReference type="InterPro" id="IPR010730">
    <property type="entry name" value="HET"/>
</dbReference>
<dbReference type="Pfam" id="PF06985">
    <property type="entry name" value="HET"/>
    <property type="match status" value="1"/>
</dbReference>